<dbReference type="Proteomes" id="UP001500542">
    <property type="component" value="Unassembled WGS sequence"/>
</dbReference>
<evidence type="ECO:0000259" key="1">
    <source>
        <dbReference type="Pfam" id="PF12680"/>
    </source>
</evidence>
<proteinExistence type="predicted"/>
<dbReference type="Pfam" id="PF12680">
    <property type="entry name" value="SnoaL_2"/>
    <property type="match status" value="1"/>
</dbReference>
<comment type="caution">
    <text evidence="2">The sequence shown here is derived from an EMBL/GenBank/DDBJ whole genome shotgun (WGS) entry which is preliminary data.</text>
</comment>
<dbReference type="EMBL" id="BAAAHK010000022">
    <property type="protein sequence ID" value="GAA0961688.1"/>
    <property type="molecule type" value="Genomic_DNA"/>
</dbReference>
<dbReference type="InterPro" id="IPR032710">
    <property type="entry name" value="NTF2-like_dom_sf"/>
</dbReference>
<dbReference type="SUPFAM" id="SSF54427">
    <property type="entry name" value="NTF2-like"/>
    <property type="match status" value="1"/>
</dbReference>
<dbReference type="InterPro" id="IPR037401">
    <property type="entry name" value="SnoaL-like"/>
</dbReference>
<name>A0ABN1RQE6_9ACTN</name>
<evidence type="ECO:0000313" key="2">
    <source>
        <dbReference type="EMBL" id="GAA0961688.1"/>
    </source>
</evidence>
<dbReference type="Gene3D" id="3.10.450.50">
    <property type="match status" value="1"/>
</dbReference>
<gene>
    <name evidence="2" type="ORF">GCM10009554_78530</name>
</gene>
<feature type="domain" description="SnoaL-like" evidence="1">
    <location>
        <begin position="20"/>
        <end position="110"/>
    </location>
</feature>
<keyword evidence="3" id="KW-1185">Reference proteome</keyword>
<sequence length="130" mass="14590">MNDTTDAGSLEKRNTEIVLRAMRELFAEKDPTAVDRYWAEPYIQHNPTMPDGLEGLRTVAPRLEGFSWTPARIAAQGDLVMTHSRVLGWAPEPAIIVDIFRLENGRIVEHWDVVQSEVPSAESVNGHPMV</sequence>
<organism evidence="2 3">
    <name type="scientific">Kribbella koreensis</name>
    <dbReference type="NCBI Taxonomy" id="57909"/>
    <lineage>
        <taxon>Bacteria</taxon>
        <taxon>Bacillati</taxon>
        <taxon>Actinomycetota</taxon>
        <taxon>Actinomycetes</taxon>
        <taxon>Propionibacteriales</taxon>
        <taxon>Kribbellaceae</taxon>
        <taxon>Kribbella</taxon>
    </lineage>
</organism>
<reference evidence="2 3" key="1">
    <citation type="journal article" date="2019" name="Int. J. Syst. Evol. Microbiol.">
        <title>The Global Catalogue of Microorganisms (GCM) 10K type strain sequencing project: providing services to taxonomists for standard genome sequencing and annotation.</title>
        <authorList>
            <consortium name="The Broad Institute Genomics Platform"/>
            <consortium name="The Broad Institute Genome Sequencing Center for Infectious Disease"/>
            <person name="Wu L."/>
            <person name="Ma J."/>
        </authorList>
    </citation>
    <scope>NUCLEOTIDE SEQUENCE [LARGE SCALE GENOMIC DNA]</scope>
    <source>
        <strain evidence="2 3">JCM 10977</strain>
    </source>
</reference>
<accession>A0ABN1RQE6</accession>
<evidence type="ECO:0000313" key="3">
    <source>
        <dbReference type="Proteomes" id="UP001500542"/>
    </source>
</evidence>
<protein>
    <submittedName>
        <fullName evidence="2">Nuclear transport factor 2 family protein</fullName>
    </submittedName>
</protein>
<dbReference type="RefSeq" id="WP_343982929.1">
    <property type="nucleotide sequence ID" value="NZ_BAAAHK010000022.1"/>
</dbReference>